<dbReference type="AlphaFoldDB" id="A0A518B0T4"/>
<gene>
    <name evidence="10" type="primary">lolE</name>
    <name evidence="10" type="ORF">Pan216_14130</name>
</gene>
<name>A0A518B0T4_9BACT</name>
<feature type="transmembrane region" description="Helical" evidence="7">
    <location>
        <begin position="15"/>
        <end position="38"/>
    </location>
</feature>
<keyword evidence="11" id="KW-1185">Reference proteome</keyword>
<feature type="domain" description="MacB-like periplasmic core" evidence="9">
    <location>
        <begin position="19"/>
        <end position="273"/>
    </location>
</feature>
<comment type="subcellular location">
    <subcellularLocation>
        <location evidence="1">Cell membrane</location>
        <topology evidence="1">Multi-pass membrane protein</topology>
    </subcellularLocation>
</comment>
<comment type="similarity">
    <text evidence="2">Belongs to the ABC-4 integral membrane protein family. LolC/E subfamily.</text>
</comment>
<evidence type="ECO:0000313" key="11">
    <source>
        <dbReference type="Proteomes" id="UP000317093"/>
    </source>
</evidence>
<sequence>MYKHLLCSRYLTTRYIALFSVVSVMLGVTTMIVVNSVMGGFRQRMLERLHGILSDVIVESTTMDGFRHPDEIMSRINAAVGDKIEAMTPAIEVFGMLHFQNNGLGQTFTRPVRLVGVDPKGRAAVGEFGDHLLNADNSKDPSFELRADGKEWREKNADLFDPKFGVPKAGSIIGYQIATFRGSNMFEDQFLIRPGQEVVITTVTAGRKPEPVSDRLVVVDHFRSDMSEYDSNYVFMPLKELQERRRMGDAVTAIQIKLKDEADSPAVVGALRAALPPTFFHVQTWEDKQGPLLQAVKVEAAILNIILFFIIAVAGFGILAIFYMIVYEKTRDIGILKALGASNVGVMNIFLGYGFILGLVGSVFGVILGVSITLNINEIEETIYKWTGLELFPPDIYYFKEIPAQLDPMTVVWIVAGALFIAAAASVLPAIRASKLRPVEALRYE</sequence>
<evidence type="ECO:0000256" key="6">
    <source>
        <dbReference type="ARBA" id="ARBA00023136"/>
    </source>
</evidence>
<evidence type="ECO:0000256" key="7">
    <source>
        <dbReference type="SAM" id="Phobius"/>
    </source>
</evidence>
<dbReference type="Proteomes" id="UP000317093">
    <property type="component" value="Chromosome"/>
</dbReference>
<dbReference type="InterPro" id="IPR003838">
    <property type="entry name" value="ABC3_permease_C"/>
</dbReference>
<feature type="transmembrane region" description="Helical" evidence="7">
    <location>
        <begin position="301"/>
        <end position="326"/>
    </location>
</feature>
<dbReference type="Pfam" id="PF12704">
    <property type="entry name" value="MacB_PCD"/>
    <property type="match status" value="1"/>
</dbReference>
<keyword evidence="5 7" id="KW-1133">Transmembrane helix</keyword>
<feature type="transmembrane region" description="Helical" evidence="7">
    <location>
        <begin position="346"/>
        <end position="370"/>
    </location>
</feature>
<evidence type="ECO:0000256" key="1">
    <source>
        <dbReference type="ARBA" id="ARBA00004651"/>
    </source>
</evidence>
<evidence type="ECO:0000259" key="8">
    <source>
        <dbReference type="Pfam" id="PF02687"/>
    </source>
</evidence>
<feature type="domain" description="ABC3 transporter permease C-terminal" evidence="8">
    <location>
        <begin position="304"/>
        <end position="437"/>
    </location>
</feature>
<evidence type="ECO:0000256" key="4">
    <source>
        <dbReference type="ARBA" id="ARBA00022692"/>
    </source>
</evidence>
<dbReference type="PANTHER" id="PTHR30489:SF0">
    <property type="entry name" value="LIPOPROTEIN-RELEASING SYSTEM TRANSMEMBRANE PROTEIN LOLE"/>
    <property type="match status" value="1"/>
</dbReference>
<evidence type="ECO:0000256" key="2">
    <source>
        <dbReference type="ARBA" id="ARBA00005236"/>
    </source>
</evidence>
<dbReference type="InterPro" id="IPR025857">
    <property type="entry name" value="MacB_PCD"/>
</dbReference>
<dbReference type="OrthoDB" id="9808461at2"/>
<evidence type="ECO:0000259" key="9">
    <source>
        <dbReference type="Pfam" id="PF12704"/>
    </source>
</evidence>
<organism evidence="10 11">
    <name type="scientific">Kolteria novifilia</name>
    <dbReference type="NCBI Taxonomy" id="2527975"/>
    <lineage>
        <taxon>Bacteria</taxon>
        <taxon>Pseudomonadati</taxon>
        <taxon>Planctomycetota</taxon>
        <taxon>Planctomycetia</taxon>
        <taxon>Kolteriales</taxon>
        <taxon>Kolteriaceae</taxon>
        <taxon>Kolteria</taxon>
    </lineage>
</organism>
<reference evidence="10 11" key="1">
    <citation type="submission" date="2019-02" db="EMBL/GenBank/DDBJ databases">
        <title>Deep-cultivation of Planctomycetes and their phenomic and genomic characterization uncovers novel biology.</title>
        <authorList>
            <person name="Wiegand S."/>
            <person name="Jogler M."/>
            <person name="Boedeker C."/>
            <person name="Pinto D."/>
            <person name="Vollmers J."/>
            <person name="Rivas-Marin E."/>
            <person name="Kohn T."/>
            <person name="Peeters S.H."/>
            <person name="Heuer A."/>
            <person name="Rast P."/>
            <person name="Oberbeckmann S."/>
            <person name="Bunk B."/>
            <person name="Jeske O."/>
            <person name="Meyerdierks A."/>
            <person name="Storesund J.E."/>
            <person name="Kallscheuer N."/>
            <person name="Luecker S."/>
            <person name="Lage O.M."/>
            <person name="Pohl T."/>
            <person name="Merkel B.J."/>
            <person name="Hornburger P."/>
            <person name="Mueller R.-W."/>
            <person name="Bruemmer F."/>
            <person name="Labrenz M."/>
            <person name="Spormann A.M."/>
            <person name="Op den Camp H."/>
            <person name="Overmann J."/>
            <person name="Amann R."/>
            <person name="Jetten M.S.M."/>
            <person name="Mascher T."/>
            <person name="Medema M.H."/>
            <person name="Devos D.P."/>
            <person name="Kaster A.-K."/>
            <person name="Ovreas L."/>
            <person name="Rohde M."/>
            <person name="Galperin M.Y."/>
            <person name="Jogler C."/>
        </authorList>
    </citation>
    <scope>NUCLEOTIDE SEQUENCE [LARGE SCALE GENOMIC DNA]</scope>
    <source>
        <strain evidence="10 11">Pan216</strain>
    </source>
</reference>
<dbReference type="GO" id="GO:0044874">
    <property type="term" value="P:lipoprotein localization to outer membrane"/>
    <property type="evidence" value="ECO:0007669"/>
    <property type="project" value="TreeGrafter"/>
</dbReference>
<dbReference type="KEGG" id="knv:Pan216_14130"/>
<accession>A0A518B0T4</accession>
<dbReference type="PANTHER" id="PTHR30489">
    <property type="entry name" value="LIPOPROTEIN-RELEASING SYSTEM TRANSMEMBRANE PROTEIN LOLE"/>
    <property type="match status" value="1"/>
</dbReference>
<proteinExistence type="inferred from homology"/>
<keyword evidence="10" id="KW-0449">Lipoprotein</keyword>
<evidence type="ECO:0000256" key="5">
    <source>
        <dbReference type="ARBA" id="ARBA00022989"/>
    </source>
</evidence>
<evidence type="ECO:0000256" key="3">
    <source>
        <dbReference type="ARBA" id="ARBA00022475"/>
    </source>
</evidence>
<dbReference type="Pfam" id="PF02687">
    <property type="entry name" value="FtsX"/>
    <property type="match status" value="1"/>
</dbReference>
<dbReference type="InterPro" id="IPR051447">
    <property type="entry name" value="Lipoprotein-release_system"/>
</dbReference>
<protein>
    <submittedName>
        <fullName evidence="10">Lipoprotein-releasing system transmembrane protein LolE</fullName>
    </submittedName>
</protein>
<keyword evidence="4 7" id="KW-0812">Transmembrane</keyword>
<evidence type="ECO:0000313" key="10">
    <source>
        <dbReference type="EMBL" id="QDU60567.1"/>
    </source>
</evidence>
<keyword evidence="6 7" id="KW-0472">Membrane</keyword>
<feature type="transmembrane region" description="Helical" evidence="7">
    <location>
        <begin position="411"/>
        <end position="431"/>
    </location>
</feature>
<keyword evidence="3" id="KW-1003">Cell membrane</keyword>
<dbReference type="GO" id="GO:0098797">
    <property type="term" value="C:plasma membrane protein complex"/>
    <property type="evidence" value="ECO:0007669"/>
    <property type="project" value="TreeGrafter"/>
</dbReference>
<dbReference type="RefSeq" id="WP_145256614.1">
    <property type="nucleotide sequence ID" value="NZ_CP036279.1"/>
</dbReference>
<dbReference type="EMBL" id="CP036279">
    <property type="protein sequence ID" value="QDU60567.1"/>
    <property type="molecule type" value="Genomic_DNA"/>
</dbReference>